<feature type="domain" description="HTH luxR-type" evidence="2">
    <location>
        <begin position="1025"/>
        <end position="1090"/>
    </location>
</feature>
<evidence type="ECO:0000313" key="3">
    <source>
        <dbReference type="EMBL" id="MFM9609116.1"/>
    </source>
</evidence>
<dbReference type="InterPro" id="IPR041664">
    <property type="entry name" value="AAA_16"/>
</dbReference>
<dbReference type="PROSITE" id="PS50043">
    <property type="entry name" value="HTH_LUXR_2"/>
    <property type="match status" value="1"/>
</dbReference>
<dbReference type="Pfam" id="PF00196">
    <property type="entry name" value="GerE"/>
    <property type="match status" value="1"/>
</dbReference>
<feature type="region of interest" description="Disordered" evidence="1">
    <location>
        <begin position="544"/>
        <end position="568"/>
    </location>
</feature>
<dbReference type="CDD" id="cd06170">
    <property type="entry name" value="LuxR_C_like"/>
    <property type="match status" value="1"/>
</dbReference>
<evidence type="ECO:0000259" key="2">
    <source>
        <dbReference type="PROSITE" id="PS50043"/>
    </source>
</evidence>
<dbReference type="Proteomes" id="UP001631957">
    <property type="component" value="Unassembled WGS sequence"/>
</dbReference>
<dbReference type="SUPFAM" id="SSF52540">
    <property type="entry name" value="P-loop containing nucleoside triphosphate hydrolases"/>
    <property type="match status" value="1"/>
</dbReference>
<accession>A0ABW9HMN4</accession>
<dbReference type="SUPFAM" id="SSF46894">
    <property type="entry name" value="C-terminal effector domain of the bipartite response regulators"/>
    <property type="match status" value="1"/>
</dbReference>
<dbReference type="Gene3D" id="1.10.10.10">
    <property type="entry name" value="Winged helix-like DNA-binding domain superfamily/Winged helix DNA-binding domain"/>
    <property type="match status" value="1"/>
</dbReference>
<dbReference type="SMART" id="SM00421">
    <property type="entry name" value="HTH_LUXR"/>
    <property type="match status" value="1"/>
</dbReference>
<dbReference type="InterPro" id="IPR036388">
    <property type="entry name" value="WH-like_DNA-bd_sf"/>
</dbReference>
<organism evidence="3 4">
    <name type="scientific">Streptomyces niveiscabiei</name>
    <dbReference type="NCBI Taxonomy" id="164115"/>
    <lineage>
        <taxon>Bacteria</taxon>
        <taxon>Bacillati</taxon>
        <taxon>Actinomycetota</taxon>
        <taxon>Actinomycetes</taxon>
        <taxon>Kitasatosporales</taxon>
        <taxon>Streptomycetaceae</taxon>
        <taxon>Streptomyces</taxon>
    </lineage>
</organism>
<feature type="region of interest" description="Disordered" evidence="1">
    <location>
        <begin position="501"/>
        <end position="532"/>
    </location>
</feature>
<feature type="compositionally biased region" description="Low complexity" evidence="1">
    <location>
        <begin position="642"/>
        <end position="663"/>
    </location>
</feature>
<proteinExistence type="predicted"/>
<gene>
    <name evidence="3" type="ORF">ACKI18_10355</name>
</gene>
<evidence type="ECO:0000313" key="4">
    <source>
        <dbReference type="Proteomes" id="UP001631957"/>
    </source>
</evidence>
<reference evidence="3 4" key="1">
    <citation type="submission" date="2024-12" db="EMBL/GenBank/DDBJ databases">
        <title>Forecasting of Potato common scab and diversities of Pathogenic streptomyces spp. in china.</title>
        <authorList>
            <person name="Handique U."/>
            <person name="Wu J."/>
        </authorList>
    </citation>
    <scope>NUCLEOTIDE SEQUENCE [LARGE SCALE GENOMIC DNA]</scope>
    <source>
        <strain evidence="3 4">ZRIMU1530</strain>
    </source>
</reference>
<feature type="compositionally biased region" description="Pro residues" evidence="1">
    <location>
        <begin position="718"/>
        <end position="728"/>
    </location>
</feature>
<dbReference type="Pfam" id="PF13191">
    <property type="entry name" value="AAA_16"/>
    <property type="match status" value="1"/>
</dbReference>
<sequence length="1098" mass="115183">MRERRGAVVGRGGDIGTLTDALRATGGAARVLLVTAGTGTGRTTVLEEARRTAARAGTAVVRVGPKNTKDTDDAIAVTADHGLVLTDPDDRLAGLPGPVRSRLRAAGRVGGAEGLSALSGALASAARQMPLALVVDDVDLLPPPAAEALGLLLRVFRPYGVPVVMTARRAQPSVAADHVLELPPLRPADVAVLVGLHVTWRFGRPADPALADAVSRALGRLAGNPRAVLSVLGTLDEGDLLELDGLMCLARPARDLRLAAEDAFPLEFGLPHEPPYSGTVEAAIVTARVLDHAEVHVDDAFRMTPSSGARALERRLDRLITDGILAADLRGRLSFAVPALAAALRNLPLDRDVQANSARYVTSLAERIGAGVTGRSHPRLADRVAASGARVPDSIAVPLLLAAAREDARTDWPRSARAYAAALTRLAPDDPLTPDVLREATALSLRHGDHEGLLALGDPLHAVLRTSPTLGLENIAAARAWAALHQHRALDAEFLAVTGPTTLSGPPHAGLDSSPTPDPDSIAPAQAGAELGRHRAPEAEFLATTGPTTLDGPPHVGLDSPPTPDPDSVPAAQAWAELGRHRAPEADRAAAGFPAAGELAALGGLFGIGPLMSRGAQGAGRLPEAGPERRLTAADQMPGAVPGRPLTAAGPTPGGPVTAADPTPHTDPEHPRAATGRTPETGPEHPRTATDHTPETGPGRPLPAARPTPRTDHSRTPHPTPPLTPLPSPAELRLVAAAMGGRVELGRARRDLAGDAVDEGSLERLRQAAAHADLSGAFAAVLGDRYVTSADSVAATYRGMVRDHLAGDWDAALAAARRIEVRGAGTPYPARALAAEIHCARGDLVHARTWLGLVPDTLTHPLAGRARLAVRYWSGGAEEALEGAWYDARRARKDGQLAGVERLLLSILALAALDGRPPLVQQVVEELETLHEEVDAPLTHEALLLARGLAHRDTDSALAAYRMVERRGDADLRVLCCMSLTHIADDPRPWLAEAVREARRLGLGGPFRTAAHRAARLRDIPLPRLRRADEKLSDADGRLLRMVSDGATNRQIAADLACSPKTVEQRLARLFQRTGSRSRTELAAFWLNENLAAGTDGG</sequence>
<feature type="region of interest" description="Disordered" evidence="1">
    <location>
        <begin position="636"/>
        <end position="728"/>
    </location>
</feature>
<protein>
    <submittedName>
        <fullName evidence="3">AAA family ATPase</fullName>
    </submittedName>
</protein>
<dbReference type="PROSITE" id="PS00622">
    <property type="entry name" value="HTH_LUXR_1"/>
    <property type="match status" value="1"/>
</dbReference>
<keyword evidence="4" id="KW-1185">Reference proteome</keyword>
<dbReference type="InterPro" id="IPR027417">
    <property type="entry name" value="P-loop_NTPase"/>
</dbReference>
<feature type="compositionally biased region" description="Basic and acidic residues" evidence="1">
    <location>
        <begin position="682"/>
        <end position="694"/>
    </location>
</feature>
<dbReference type="RefSeq" id="WP_409121017.1">
    <property type="nucleotide sequence ID" value="NZ_JBJVNI010000005.1"/>
</dbReference>
<name>A0ABW9HMN4_9ACTN</name>
<comment type="caution">
    <text evidence="3">The sequence shown here is derived from an EMBL/GenBank/DDBJ whole genome shotgun (WGS) entry which is preliminary data.</text>
</comment>
<dbReference type="InterPro" id="IPR016032">
    <property type="entry name" value="Sig_transdc_resp-reg_C-effctor"/>
</dbReference>
<dbReference type="InterPro" id="IPR000792">
    <property type="entry name" value="Tscrpt_reg_LuxR_C"/>
</dbReference>
<dbReference type="EMBL" id="JBJVNI010000005">
    <property type="protein sequence ID" value="MFM9609116.1"/>
    <property type="molecule type" value="Genomic_DNA"/>
</dbReference>
<evidence type="ECO:0000256" key="1">
    <source>
        <dbReference type="SAM" id="MobiDB-lite"/>
    </source>
</evidence>